<dbReference type="OrthoDB" id="1495699at2"/>
<evidence type="ECO:0000313" key="3">
    <source>
        <dbReference type="Proteomes" id="UP000384372"/>
    </source>
</evidence>
<keyword evidence="1" id="KW-0472">Membrane</keyword>
<accession>A0A6A7W7V5</accession>
<dbReference type="Proteomes" id="UP000384372">
    <property type="component" value="Unassembled WGS sequence"/>
</dbReference>
<dbReference type="AlphaFoldDB" id="A0A6A7W7V5"/>
<gene>
    <name evidence="2" type="ORF">F7D20_00815</name>
</gene>
<feature type="transmembrane region" description="Helical" evidence="1">
    <location>
        <begin position="20"/>
        <end position="37"/>
    </location>
</feature>
<protein>
    <submittedName>
        <fullName evidence="2">Uncharacterized protein</fullName>
    </submittedName>
</protein>
<reference evidence="2 3" key="1">
    <citation type="submission" date="2019-09" db="EMBL/GenBank/DDBJ databases">
        <title>Distinct polysaccharide growth profiles of human intestinal Prevotella copri isolates.</title>
        <authorList>
            <person name="Fehlner-Peach H."/>
            <person name="Magnabosco C."/>
            <person name="Raghavan V."/>
            <person name="Scher J.U."/>
            <person name="Tett A."/>
            <person name="Cox L.M."/>
            <person name="Gottsegen C."/>
            <person name="Watters A."/>
            <person name="Wiltshire- Gordon J.D."/>
            <person name="Segata N."/>
            <person name="Bonneau R."/>
            <person name="Littman D.R."/>
        </authorList>
    </citation>
    <scope>NUCLEOTIDE SEQUENCE [LARGE SCALE GENOMIC DNA]</scope>
    <source>
        <strain evidence="3">iAQ1173</strain>
    </source>
</reference>
<dbReference type="EMBL" id="VZAD01000012">
    <property type="protein sequence ID" value="MQP10534.1"/>
    <property type="molecule type" value="Genomic_DNA"/>
</dbReference>
<sequence>MKVSTKRGKYFRGGKVHKTFLLGFCIFAFVLFRVFWYRTFYIINEVEFTVWKTYKGCYITPYKYWGVLPPKDNYLRISNIGIAAIFICKDKTLCVFIDPQSDGATETVCKLKSCQYYSYSTDDKEVLKRSKDWVEEWKKYQSIYPYITIYARVMKIEINE</sequence>
<evidence type="ECO:0000256" key="1">
    <source>
        <dbReference type="SAM" id="Phobius"/>
    </source>
</evidence>
<keyword evidence="1" id="KW-0812">Transmembrane</keyword>
<name>A0A6A7W7V5_9BACT</name>
<dbReference type="RefSeq" id="WP_158462376.1">
    <property type="nucleotide sequence ID" value="NZ_VZAD01000012.1"/>
</dbReference>
<organism evidence="2 3">
    <name type="scientific">Segatella copri</name>
    <dbReference type="NCBI Taxonomy" id="165179"/>
    <lineage>
        <taxon>Bacteria</taxon>
        <taxon>Pseudomonadati</taxon>
        <taxon>Bacteroidota</taxon>
        <taxon>Bacteroidia</taxon>
        <taxon>Bacteroidales</taxon>
        <taxon>Prevotellaceae</taxon>
        <taxon>Segatella</taxon>
    </lineage>
</organism>
<evidence type="ECO:0000313" key="2">
    <source>
        <dbReference type="EMBL" id="MQP10534.1"/>
    </source>
</evidence>
<comment type="caution">
    <text evidence="2">The sequence shown here is derived from an EMBL/GenBank/DDBJ whole genome shotgun (WGS) entry which is preliminary data.</text>
</comment>
<proteinExistence type="predicted"/>
<keyword evidence="1" id="KW-1133">Transmembrane helix</keyword>
<keyword evidence="3" id="KW-1185">Reference proteome</keyword>